<dbReference type="STRING" id="1114856.GCA_000383975_01901"/>
<dbReference type="OrthoDB" id="253413at2157"/>
<feature type="transmembrane region" description="Helical" evidence="1">
    <location>
        <begin position="33"/>
        <end position="51"/>
    </location>
</feature>
<accession>L9WEY1</accession>
<protein>
    <recommendedName>
        <fullName evidence="2">Putative sensor domain-containing protein</fullName>
    </recommendedName>
</protein>
<dbReference type="EMBL" id="AOHW01000001">
    <property type="protein sequence ID" value="ELY46878.1"/>
    <property type="molecule type" value="Genomic_DNA"/>
</dbReference>
<dbReference type="Pfam" id="PF13796">
    <property type="entry name" value="Sensor"/>
    <property type="match status" value="1"/>
</dbReference>
<name>L9WEY1_9EURY</name>
<dbReference type="eggNOG" id="arCOG03085">
    <property type="taxonomic scope" value="Archaea"/>
</dbReference>
<dbReference type="RefSeq" id="WP_006087748.1">
    <property type="nucleotide sequence ID" value="NZ_AOHW01000001.1"/>
</dbReference>
<gene>
    <name evidence="3" type="ORF">C496_00415</name>
</gene>
<feature type="transmembrane region" description="Helical" evidence="1">
    <location>
        <begin position="58"/>
        <end position="83"/>
    </location>
</feature>
<keyword evidence="1" id="KW-0812">Transmembrane</keyword>
<evidence type="ECO:0000313" key="4">
    <source>
        <dbReference type="Proteomes" id="UP000011599"/>
    </source>
</evidence>
<feature type="transmembrane region" description="Helical" evidence="1">
    <location>
        <begin position="211"/>
        <end position="234"/>
    </location>
</feature>
<proteinExistence type="predicted"/>
<keyword evidence="1" id="KW-0472">Membrane</keyword>
<reference evidence="3 4" key="1">
    <citation type="journal article" date="2014" name="PLoS Genet.">
        <title>Phylogenetically driven sequencing of extremely halophilic archaea reveals strategies for static and dynamic osmo-response.</title>
        <authorList>
            <person name="Becker E.A."/>
            <person name="Seitzer P.M."/>
            <person name="Tritt A."/>
            <person name="Larsen D."/>
            <person name="Krusor M."/>
            <person name="Yao A.I."/>
            <person name="Wu D."/>
            <person name="Madern D."/>
            <person name="Eisen J.A."/>
            <person name="Darling A.E."/>
            <person name="Facciotti M.T."/>
        </authorList>
    </citation>
    <scope>NUCLEOTIDE SEQUENCE [LARGE SCALE GENOMIC DNA]</scope>
    <source>
        <strain evidence="3 4">GA33</strain>
    </source>
</reference>
<feature type="transmembrane region" description="Helical" evidence="1">
    <location>
        <begin position="138"/>
        <end position="160"/>
    </location>
</feature>
<evidence type="ECO:0000256" key="1">
    <source>
        <dbReference type="SAM" id="Phobius"/>
    </source>
</evidence>
<keyword evidence="4" id="KW-1185">Reference proteome</keyword>
<dbReference type="AlphaFoldDB" id="L9WEY1"/>
<feature type="domain" description="Putative sensor" evidence="2">
    <location>
        <begin position="35"/>
        <end position="243"/>
    </location>
</feature>
<comment type="caution">
    <text evidence="3">The sequence shown here is derived from an EMBL/GenBank/DDBJ whole genome shotgun (WGS) entry which is preliminary data.</text>
</comment>
<organism evidence="3 4">
    <name type="scientific">Natronorubrum tibetense GA33</name>
    <dbReference type="NCBI Taxonomy" id="1114856"/>
    <lineage>
        <taxon>Archaea</taxon>
        <taxon>Methanobacteriati</taxon>
        <taxon>Methanobacteriota</taxon>
        <taxon>Stenosarchaea group</taxon>
        <taxon>Halobacteria</taxon>
        <taxon>Halobacteriales</taxon>
        <taxon>Natrialbaceae</taxon>
        <taxon>Natronorubrum</taxon>
    </lineage>
</organism>
<dbReference type="PATRIC" id="fig|1114856.3.peg.90"/>
<evidence type="ECO:0000259" key="2">
    <source>
        <dbReference type="Pfam" id="PF13796"/>
    </source>
</evidence>
<sequence>MSLRAGSVRINDVGRTMRAAALSPFRPQTYLNLLYLLLAFPLGILYFVFLVTGFSLGFGLLIILVGVPILLLVLAASHVFAAFERATTRHLLAVEIDSPDYPFLDGEGGVDGARLLVFGIETYAAICYLFLKFVIGIVSFVLLTTMLTTSVVLLLTPLYYDQPNVQVGLINGGEPIHLTPSLALPWNELLVGVEFAVTIAEWEATTLPEALAVSAVGVVALTASLALLNAFAWLSGQFSRLFLGTAGRDALEYVRERTAS</sequence>
<keyword evidence="1" id="KW-1133">Transmembrane helix</keyword>
<dbReference type="Proteomes" id="UP000011599">
    <property type="component" value="Unassembled WGS sequence"/>
</dbReference>
<dbReference type="InterPro" id="IPR025828">
    <property type="entry name" value="Put_sensor_dom"/>
</dbReference>
<evidence type="ECO:0000313" key="3">
    <source>
        <dbReference type="EMBL" id="ELY46878.1"/>
    </source>
</evidence>